<dbReference type="Proteomes" id="UP000254000">
    <property type="component" value="Unassembled WGS sequence"/>
</dbReference>
<feature type="binding site" evidence="11">
    <location>
        <position position="84"/>
    </location>
    <ligand>
        <name>substrate</name>
    </ligand>
</feature>
<feature type="binding site" evidence="11">
    <location>
        <position position="62"/>
    </location>
    <ligand>
        <name>substrate</name>
    </ligand>
</feature>
<comment type="similarity">
    <text evidence="2 11">Belongs to the shikimate kinase family.</text>
</comment>
<evidence type="ECO:0000256" key="10">
    <source>
        <dbReference type="ARBA" id="ARBA00048567"/>
    </source>
</evidence>
<comment type="subunit">
    <text evidence="11">Monomer.</text>
</comment>
<dbReference type="InterPro" id="IPR027417">
    <property type="entry name" value="P-loop_NTPase"/>
</dbReference>
<comment type="caution">
    <text evidence="12">The sequence shown here is derived from an EMBL/GenBank/DDBJ whole genome shotgun (WGS) entry which is preliminary data.</text>
</comment>
<keyword evidence="11" id="KW-0460">Magnesium</keyword>
<dbReference type="InterPro" id="IPR000623">
    <property type="entry name" value="Shikimate_kinase/TSH1"/>
</dbReference>
<dbReference type="EMBL" id="PPTS01000006">
    <property type="protein sequence ID" value="RDB64269.1"/>
    <property type="molecule type" value="Genomic_DNA"/>
</dbReference>
<dbReference type="GO" id="GO:0000287">
    <property type="term" value="F:magnesium ion binding"/>
    <property type="evidence" value="ECO:0007669"/>
    <property type="project" value="UniProtKB-UniRule"/>
</dbReference>
<dbReference type="GO" id="GO:0009073">
    <property type="term" value="P:aromatic amino acid family biosynthetic process"/>
    <property type="evidence" value="ECO:0007669"/>
    <property type="project" value="UniProtKB-KW"/>
</dbReference>
<reference evidence="12 13" key="1">
    <citation type="journal article" date="2018" name="Elife">
        <title>Discovery and characterization of a prevalent human gut bacterial enzyme sufficient for the inactivation of a family of plant toxins.</title>
        <authorList>
            <person name="Koppel N."/>
            <person name="Bisanz J.E."/>
            <person name="Pandelia M.E."/>
            <person name="Turnbaugh P.J."/>
            <person name="Balskus E.P."/>
        </authorList>
    </citation>
    <scope>NUCLEOTIDE SEQUENCE [LARGE SCALE GENOMIC DNA]</scope>
    <source>
        <strain evidence="12 13">3C</strain>
    </source>
</reference>
<evidence type="ECO:0000256" key="3">
    <source>
        <dbReference type="ARBA" id="ARBA00012154"/>
    </source>
</evidence>
<dbReference type="CDD" id="cd00464">
    <property type="entry name" value="SK"/>
    <property type="match status" value="1"/>
</dbReference>
<dbReference type="PRINTS" id="PR01100">
    <property type="entry name" value="SHIKIMTKNASE"/>
</dbReference>
<dbReference type="GO" id="GO:0004765">
    <property type="term" value="F:shikimate kinase activity"/>
    <property type="evidence" value="ECO:0007669"/>
    <property type="project" value="UniProtKB-UniRule"/>
</dbReference>
<comment type="cofactor">
    <cofactor evidence="11">
        <name>Mg(2+)</name>
        <dbReference type="ChEBI" id="CHEBI:18420"/>
    </cofactor>
    <text evidence="11">Binds 1 Mg(2+) ion per subunit.</text>
</comment>
<keyword evidence="8 11" id="KW-0067">ATP-binding</keyword>
<comment type="caution">
    <text evidence="11">Lacks conserved residue(s) required for the propagation of feature annotation.</text>
</comment>
<dbReference type="GO" id="GO:0008652">
    <property type="term" value="P:amino acid biosynthetic process"/>
    <property type="evidence" value="ECO:0007669"/>
    <property type="project" value="UniProtKB-KW"/>
</dbReference>
<dbReference type="AlphaFoldDB" id="A0A369M081"/>
<comment type="function">
    <text evidence="11">Catalyzes the specific phosphorylation of the 3-hydroxyl group of shikimic acid using ATP as a cosubstrate.</text>
</comment>
<dbReference type="GO" id="GO:0005829">
    <property type="term" value="C:cytosol"/>
    <property type="evidence" value="ECO:0007669"/>
    <property type="project" value="TreeGrafter"/>
</dbReference>
<dbReference type="Gene3D" id="3.40.50.300">
    <property type="entry name" value="P-loop containing nucleotide triphosphate hydrolases"/>
    <property type="match status" value="1"/>
</dbReference>
<dbReference type="Pfam" id="PF01202">
    <property type="entry name" value="SKI"/>
    <property type="match status" value="1"/>
</dbReference>
<evidence type="ECO:0000256" key="11">
    <source>
        <dbReference type="HAMAP-Rule" id="MF_00109"/>
    </source>
</evidence>
<feature type="binding site" evidence="11">
    <location>
        <position position="122"/>
    </location>
    <ligand>
        <name>ATP</name>
        <dbReference type="ChEBI" id="CHEBI:30616"/>
    </ligand>
</feature>
<comment type="catalytic activity">
    <reaction evidence="10 11">
        <text>shikimate + ATP = 3-phosphoshikimate + ADP + H(+)</text>
        <dbReference type="Rhea" id="RHEA:13121"/>
        <dbReference type="ChEBI" id="CHEBI:15378"/>
        <dbReference type="ChEBI" id="CHEBI:30616"/>
        <dbReference type="ChEBI" id="CHEBI:36208"/>
        <dbReference type="ChEBI" id="CHEBI:145989"/>
        <dbReference type="ChEBI" id="CHEBI:456216"/>
        <dbReference type="EC" id="2.7.1.71"/>
    </reaction>
</comment>
<name>A0A369M081_9ACTN</name>
<dbReference type="GO" id="GO:0005524">
    <property type="term" value="F:ATP binding"/>
    <property type="evidence" value="ECO:0007669"/>
    <property type="project" value="UniProtKB-UniRule"/>
</dbReference>
<evidence type="ECO:0000256" key="2">
    <source>
        <dbReference type="ARBA" id="ARBA00006997"/>
    </source>
</evidence>
<proteinExistence type="inferred from homology"/>
<evidence type="ECO:0000256" key="5">
    <source>
        <dbReference type="ARBA" id="ARBA00022679"/>
    </source>
</evidence>
<accession>A0A369M081</accession>
<evidence type="ECO:0000313" key="13">
    <source>
        <dbReference type="Proteomes" id="UP000254000"/>
    </source>
</evidence>
<evidence type="ECO:0000256" key="9">
    <source>
        <dbReference type="ARBA" id="ARBA00023141"/>
    </source>
</evidence>
<feature type="binding site" evidence="11">
    <location>
        <position position="20"/>
    </location>
    <ligand>
        <name>Mg(2+)</name>
        <dbReference type="ChEBI" id="CHEBI:18420"/>
    </ligand>
</feature>
<organism evidence="12 13">
    <name type="scientific">Gordonibacter pamelaeae</name>
    <dbReference type="NCBI Taxonomy" id="471189"/>
    <lineage>
        <taxon>Bacteria</taxon>
        <taxon>Bacillati</taxon>
        <taxon>Actinomycetota</taxon>
        <taxon>Coriobacteriia</taxon>
        <taxon>Eggerthellales</taxon>
        <taxon>Eggerthellaceae</taxon>
        <taxon>Gordonibacter</taxon>
    </lineage>
</organism>
<dbReference type="OrthoDB" id="9800332at2"/>
<feature type="binding site" evidence="11">
    <location>
        <position position="38"/>
    </location>
    <ligand>
        <name>substrate</name>
    </ligand>
</feature>
<dbReference type="SUPFAM" id="SSF52540">
    <property type="entry name" value="P-loop containing nucleoside triphosphate hydrolases"/>
    <property type="match status" value="1"/>
</dbReference>
<feature type="binding site" evidence="11">
    <location>
        <position position="138"/>
    </location>
    <ligand>
        <name>substrate</name>
    </ligand>
</feature>
<gene>
    <name evidence="11" type="primary">aroK</name>
    <name evidence="12" type="ORF">C1877_10420</name>
</gene>
<keyword evidence="13" id="KW-1185">Reference proteome</keyword>
<sequence length="178" mass="19547">MVSELAKPVFFVGFMGAGKTSVARKLARTCGIASVDMDTYLERREGKRVRELFAEAGEDAFRAIETDVLRELAEKEPLLVSCGGGAVLRPENRAILAERGYVVYLQVTADEAASRISDVSTRPLFRDLDTARATIEARLPLYEDVADAVVDTSGKSVAAIAREVRGVLEREGILWQRK</sequence>
<keyword evidence="7 11" id="KW-0418">Kinase</keyword>
<comment type="pathway">
    <text evidence="1 11">Metabolic intermediate biosynthesis; chorismate biosynthesis; chorismate from D-erythrose 4-phosphate and phosphoenolpyruvate: step 5/7.</text>
</comment>
<keyword evidence="6 11" id="KW-0547">Nucleotide-binding</keyword>
<dbReference type="EC" id="2.7.1.71" evidence="3 11"/>
<dbReference type="InterPro" id="IPR031322">
    <property type="entry name" value="Shikimate/glucono_kinase"/>
</dbReference>
<protein>
    <recommendedName>
        <fullName evidence="3 11">Shikimate kinase</fullName>
        <shortName evidence="11">SK</shortName>
        <ecNumber evidence="3 11">2.7.1.71</ecNumber>
    </recommendedName>
</protein>
<keyword evidence="5 11" id="KW-0808">Transferase</keyword>
<evidence type="ECO:0000256" key="4">
    <source>
        <dbReference type="ARBA" id="ARBA00022605"/>
    </source>
</evidence>
<feature type="binding site" evidence="11">
    <location>
        <begin position="16"/>
        <end position="21"/>
    </location>
    <ligand>
        <name>ATP</name>
        <dbReference type="ChEBI" id="CHEBI:30616"/>
    </ligand>
</feature>
<keyword evidence="11" id="KW-0963">Cytoplasm</keyword>
<dbReference type="HAMAP" id="MF_00109">
    <property type="entry name" value="Shikimate_kinase"/>
    <property type="match status" value="1"/>
</dbReference>
<dbReference type="PANTHER" id="PTHR21087">
    <property type="entry name" value="SHIKIMATE KINASE"/>
    <property type="match status" value="1"/>
</dbReference>
<keyword evidence="4 11" id="KW-0028">Amino-acid biosynthesis</keyword>
<dbReference type="InterPro" id="IPR023000">
    <property type="entry name" value="Shikimate_kinase_CS"/>
</dbReference>
<comment type="subcellular location">
    <subcellularLocation>
        <location evidence="11">Cytoplasm</location>
    </subcellularLocation>
</comment>
<evidence type="ECO:0000313" key="12">
    <source>
        <dbReference type="EMBL" id="RDB64269.1"/>
    </source>
</evidence>
<dbReference type="PROSITE" id="PS01128">
    <property type="entry name" value="SHIKIMATE_KINASE"/>
    <property type="match status" value="1"/>
</dbReference>
<evidence type="ECO:0000256" key="7">
    <source>
        <dbReference type="ARBA" id="ARBA00022777"/>
    </source>
</evidence>
<evidence type="ECO:0000256" key="6">
    <source>
        <dbReference type="ARBA" id="ARBA00022741"/>
    </source>
</evidence>
<dbReference type="PANTHER" id="PTHR21087:SF16">
    <property type="entry name" value="SHIKIMATE KINASE 1, CHLOROPLASTIC"/>
    <property type="match status" value="1"/>
</dbReference>
<dbReference type="GO" id="GO:0009423">
    <property type="term" value="P:chorismate biosynthetic process"/>
    <property type="evidence" value="ECO:0007669"/>
    <property type="project" value="UniProtKB-UniRule"/>
</dbReference>
<evidence type="ECO:0000256" key="1">
    <source>
        <dbReference type="ARBA" id="ARBA00004842"/>
    </source>
</evidence>
<keyword evidence="11" id="KW-0479">Metal-binding</keyword>
<keyword evidence="9 11" id="KW-0057">Aromatic amino acid biosynthesis</keyword>
<evidence type="ECO:0000256" key="8">
    <source>
        <dbReference type="ARBA" id="ARBA00022840"/>
    </source>
</evidence>
<dbReference type="UniPathway" id="UPA00053">
    <property type="reaction ID" value="UER00088"/>
</dbReference>